<dbReference type="PANTHER" id="PTHR19370">
    <property type="entry name" value="NADH-CYTOCHROME B5 REDUCTASE"/>
    <property type="match status" value="1"/>
</dbReference>
<keyword evidence="4" id="KW-0560">Oxidoreductase</keyword>
<keyword evidence="3 5" id="KW-0274">FAD</keyword>
<proteinExistence type="predicted"/>
<dbReference type="InterPro" id="IPR001433">
    <property type="entry name" value="OxRdtase_FAD/NAD-bd"/>
</dbReference>
<evidence type="ECO:0000259" key="6">
    <source>
        <dbReference type="Pfam" id="PF00175"/>
    </source>
</evidence>
<dbReference type="PRINTS" id="PR00406">
    <property type="entry name" value="CYTB5RDTASE"/>
</dbReference>
<dbReference type="Pfam" id="PF00175">
    <property type="entry name" value="NAD_binding_1"/>
    <property type="match status" value="1"/>
</dbReference>
<dbReference type="AlphaFoldDB" id="A0A7S1TNG0"/>
<feature type="domain" description="Oxidoreductase FAD/NAD(P)-binding" evidence="6">
    <location>
        <begin position="130"/>
        <end position="228"/>
    </location>
</feature>
<gene>
    <name evidence="7" type="ORF">PPAR1163_LOCUS284</name>
</gene>
<evidence type="ECO:0000256" key="5">
    <source>
        <dbReference type="PIRSR" id="PIRSR601834-1"/>
    </source>
</evidence>
<protein>
    <recommendedName>
        <fullName evidence="6">Oxidoreductase FAD/NAD(P)-binding domain-containing protein</fullName>
    </recommendedName>
</protein>
<evidence type="ECO:0000256" key="3">
    <source>
        <dbReference type="ARBA" id="ARBA00022827"/>
    </source>
</evidence>
<comment type="cofactor">
    <cofactor evidence="1 5">
        <name>FAD</name>
        <dbReference type="ChEBI" id="CHEBI:57692"/>
    </cofactor>
</comment>
<evidence type="ECO:0000313" key="7">
    <source>
        <dbReference type="EMBL" id="CAD9241942.1"/>
    </source>
</evidence>
<feature type="binding site" evidence="5">
    <location>
        <position position="69"/>
    </location>
    <ligand>
        <name>FAD</name>
        <dbReference type="ChEBI" id="CHEBI:57692"/>
    </ligand>
</feature>
<dbReference type="Gene3D" id="3.40.50.80">
    <property type="entry name" value="Nucleotide-binding domain of ferredoxin-NADP reductase (FNR) module"/>
    <property type="match status" value="1"/>
</dbReference>
<sequence>MRRSLRRLCAAGEAELYIPHKLLSKEPASASGGAQLLRFAWPEGERGLASAPSSVYYAQGPDFKPKKSYSPISLRHEPTMDIVVKAYAPAPDGAGYGAALCGLSIGETAALRYKPGKDIKGLGGVKRLGLLAAGTGMAPLLQIARDALRRDDGLASISLLSSYQKRDDVLLGPYLTALEKESNGIFRHRNVITGDGDRIDAAAISAAMPPPGTEDALILVCGTDGFVAGMGGPLVREVDAATGKRGPKRQGPLEGVLSDLGYAAEEVYKF</sequence>
<feature type="binding site" evidence="5">
    <location>
        <position position="85"/>
    </location>
    <ligand>
        <name>FAD</name>
        <dbReference type="ChEBI" id="CHEBI:57692"/>
    </ligand>
</feature>
<feature type="binding site" evidence="5">
    <location>
        <position position="83"/>
    </location>
    <ligand>
        <name>FAD</name>
        <dbReference type="ChEBI" id="CHEBI:57692"/>
    </ligand>
</feature>
<evidence type="ECO:0000256" key="2">
    <source>
        <dbReference type="ARBA" id="ARBA00022630"/>
    </source>
</evidence>
<dbReference type="GO" id="GO:0016491">
    <property type="term" value="F:oxidoreductase activity"/>
    <property type="evidence" value="ECO:0007669"/>
    <property type="project" value="UniProtKB-KW"/>
</dbReference>
<dbReference type="SUPFAM" id="SSF52343">
    <property type="entry name" value="Ferredoxin reductase-like, C-terminal NADP-linked domain"/>
    <property type="match status" value="1"/>
</dbReference>
<dbReference type="CDD" id="cd06183">
    <property type="entry name" value="cyt_b5_reduct_like"/>
    <property type="match status" value="1"/>
</dbReference>
<reference evidence="7" key="1">
    <citation type="submission" date="2021-01" db="EMBL/GenBank/DDBJ databases">
        <authorList>
            <person name="Corre E."/>
            <person name="Pelletier E."/>
            <person name="Niang G."/>
            <person name="Scheremetjew M."/>
            <person name="Finn R."/>
            <person name="Kale V."/>
            <person name="Holt S."/>
            <person name="Cochrane G."/>
            <person name="Meng A."/>
            <person name="Brown T."/>
            <person name="Cohen L."/>
        </authorList>
    </citation>
    <scope>NUCLEOTIDE SEQUENCE</scope>
    <source>
        <strain evidence="7">CCMP2877</strain>
    </source>
</reference>
<name>A0A7S1TNG0_9STRA</name>
<evidence type="ECO:0000256" key="1">
    <source>
        <dbReference type="ARBA" id="ARBA00001974"/>
    </source>
</evidence>
<accession>A0A7S1TNG0</accession>
<organism evidence="7">
    <name type="scientific">Phaeomonas parva</name>
    <dbReference type="NCBI Taxonomy" id="124430"/>
    <lineage>
        <taxon>Eukaryota</taxon>
        <taxon>Sar</taxon>
        <taxon>Stramenopiles</taxon>
        <taxon>Ochrophyta</taxon>
        <taxon>Pinguiophyceae</taxon>
        <taxon>Pinguiochrysidales</taxon>
        <taxon>Pinguiochrysidaceae</taxon>
        <taxon>Phaeomonas</taxon>
    </lineage>
</organism>
<keyword evidence="2 5" id="KW-0285">Flavoprotein</keyword>
<evidence type="ECO:0000256" key="4">
    <source>
        <dbReference type="ARBA" id="ARBA00023002"/>
    </source>
</evidence>
<dbReference type="EMBL" id="HBGJ01000371">
    <property type="protein sequence ID" value="CAD9241942.1"/>
    <property type="molecule type" value="Transcribed_RNA"/>
</dbReference>
<dbReference type="InterPro" id="IPR001834">
    <property type="entry name" value="CBR-like"/>
</dbReference>
<dbReference type="InterPro" id="IPR039261">
    <property type="entry name" value="FNR_nucleotide-bd"/>
</dbReference>